<gene>
    <name evidence="2" type="ORF">BN938_1282</name>
</gene>
<proteinExistence type="predicted"/>
<name>A0A060R7T4_9BACT</name>
<dbReference type="KEGG" id="rbc:BN938_1282"/>
<reference evidence="2 3" key="1">
    <citation type="journal article" date="2015" name="Genome Announc.">
        <title>Complete Genome Sequence of the Novel Leech Symbiont Mucinivorans hirudinis M3T.</title>
        <authorList>
            <person name="Nelson M.C."/>
            <person name="Bomar L."/>
            <person name="Graf J."/>
        </authorList>
    </citation>
    <scope>NUCLEOTIDE SEQUENCE [LARGE SCALE GENOMIC DNA]</scope>
    <source>
        <strain evidence="3">M3</strain>
    </source>
</reference>
<evidence type="ECO:0000259" key="1">
    <source>
        <dbReference type="Pfam" id="PF00717"/>
    </source>
</evidence>
<evidence type="ECO:0000313" key="3">
    <source>
        <dbReference type="Proteomes" id="UP000027616"/>
    </source>
</evidence>
<dbReference type="eggNOG" id="COG2932">
    <property type="taxonomic scope" value="Bacteria"/>
</dbReference>
<evidence type="ECO:0000313" key="2">
    <source>
        <dbReference type="EMBL" id="CDN31375.1"/>
    </source>
</evidence>
<dbReference type="InterPro" id="IPR015927">
    <property type="entry name" value="Peptidase_S24_S26A/B/C"/>
</dbReference>
<organism evidence="2 3">
    <name type="scientific">Mucinivorans hirudinis</name>
    <dbReference type="NCBI Taxonomy" id="1433126"/>
    <lineage>
        <taxon>Bacteria</taxon>
        <taxon>Pseudomonadati</taxon>
        <taxon>Bacteroidota</taxon>
        <taxon>Bacteroidia</taxon>
        <taxon>Bacteroidales</taxon>
        <taxon>Rikenellaceae</taxon>
        <taxon>Mucinivorans</taxon>
    </lineage>
</organism>
<protein>
    <recommendedName>
        <fullName evidence="1">Peptidase S24/S26A/S26B/S26C domain-containing protein</fullName>
    </recommendedName>
</protein>
<dbReference type="EMBL" id="HG934468">
    <property type="protein sequence ID" value="CDN31375.1"/>
    <property type="molecule type" value="Genomic_DNA"/>
</dbReference>
<feature type="domain" description="Peptidase S24/S26A/S26B/S26C" evidence="1">
    <location>
        <begin position="112"/>
        <end position="194"/>
    </location>
</feature>
<dbReference type="Proteomes" id="UP000027616">
    <property type="component" value="Chromosome I"/>
</dbReference>
<dbReference type="SUPFAM" id="SSF51306">
    <property type="entry name" value="LexA/Signal peptidase"/>
    <property type="match status" value="1"/>
</dbReference>
<dbReference type="STRING" id="1433126.BN938_1282"/>
<accession>A0A060R7T4</accession>
<keyword evidence="3" id="KW-1185">Reference proteome</keyword>
<dbReference type="InterPro" id="IPR036286">
    <property type="entry name" value="LexA/Signal_pep-like_sf"/>
</dbReference>
<dbReference type="Gene3D" id="2.10.109.10">
    <property type="entry name" value="Umud Fragment, subunit A"/>
    <property type="match status" value="1"/>
</dbReference>
<dbReference type="HOGENOM" id="CLU_074799_3_1_10"/>
<dbReference type="AlphaFoldDB" id="A0A060R7T4"/>
<sequence length="206" mass="23173">MTHWQRLEQVIRWSGMSTNAFASAVGLKRSENLYQIKRGSFGISRELARLITERYPMVSRIWLLTGTGEMIDISYQPVMECKNEDGIPVYQCDILSLLTLTTQKPLYNINIPMFTGADFAAQTMSEAMSPAIGKGAFVVARRACMDGVLSGEVYLVATADFVAVRRVYERMNELVLRADNEMYSDVVVEKRQVSCLYAVVGTINIF</sequence>
<dbReference type="Pfam" id="PF00717">
    <property type="entry name" value="Peptidase_S24"/>
    <property type="match status" value="1"/>
</dbReference>